<organism evidence="6 7">
    <name type="scientific">Hymenobacter segetis</name>
    <dbReference type="NCBI Taxonomy" id="2025509"/>
    <lineage>
        <taxon>Bacteria</taxon>
        <taxon>Pseudomonadati</taxon>
        <taxon>Bacteroidota</taxon>
        <taxon>Cytophagia</taxon>
        <taxon>Cytophagales</taxon>
        <taxon>Hymenobacteraceae</taxon>
        <taxon>Hymenobacter</taxon>
    </lineage>
</organism>
<keyword evidence="4" id="KW-0812">Transmembrane</keyword>
<dbReference type="InterPro" id="IPR027417">
    <property type="entry name" value="P-loop_NTPase"/>
</dbReference>
<dbReference type="Pfam" id="PF00488">
    <property type="entry name" value="MutS_V"/>
    <property type="match status" value="1"/>
</dbReference>
<dbReference type="PANTHER" id="PTHR11361">
    <property type="entry name" value="DNA MISMATCH REPAIR PROTEIN MUTS FAMILY MEMBER"/>
    <property type="match status" value="1"/>
</dbReference>
<evidence type="ECO:0000256" key="1">
    <source>
        <dbReference type="ARBA" id="ARBA00022741"/>
    </source>
</evidence>
<dbReference type="RefSeq" id="WP_342296705.1">
    <property type="nucleotide sequence ID" value="NZ_JBCEVZ010000010.1"/>
</dbReference>
<keyword evidence="7" id="KW-1185">Reference proteome</keyword>
<evidence type="ECO:0000256" key="4">
    <source>
        <dbReference type="SAM" id="Phobius"/>
    </source>
</evidence>
<keyword evidence="3" id="KW-0238">DNA-binding</keyword>
<dbReference type="PANTHER" id="PTHR11361:SF152">
    <property type="entry name" value="DNA MISMATCH REPAIR PROTEIN"/>
    <property type="match status" value="1"/>
</dbReference>
<feature type="transmembrane region" description="Helical" evidence="4">
    <location>
        <begin position="143"/>
        <end position="164"/>
    </location>
</feature>
<feature type="transmembrane region" description="Helical" evidence="4">
    <location>
        <begin position="245"/>
        <end position="265"/>
    </location>
</feature>
<dbReference type="Gene3D" id="3.40.50.300">
    <property type="entry name" value="P-loop containing nucleotide triphosphate hydrolases"/>
    <property type="match status" value="1"/>
</dbReference>
<dbReference type="SMART" id="SM00534">
    <property type="entry name" value="MUTSac"/>
    <property type="match status" value="1"/>
</dbReference>
<comment type="caution">
    <text evidence="6">The sequence shown here is derived from an EMBL/GenBank/DDBJ whole genome shotgun (WGS) entry which is preliminary data.</text>
</comment>
<dbReference type="InterPro" id="IPR000432">
    <property type="entry name" value="DNA_mismatch_repair_MutS_C"/>
</dbReference>
<accession>A0ABU9LUQ8</accession>
<dbReference type="Proteomes" id="UP001479606">
    <property type="component" value="Unassembled WGS sequence"/>
</dbReference>
<evidence type="ECO:0000313" key="7">
    <source>
        <dbReference type="Proteomes" id="UP001479606"/>
    </source>
</evidence>
<reference evidence="6 7" key="1">
    <citation type="journal article" date="2018" name="Arch. Microbiol.">
        <title>Hymenobacter segetis sp. nov., isolated from soil.</title>
        <authorList>
            <person name="Ten L.N."/>
            <person name="Lim S.J."/>
            <person name="Kim B.O."/>
            <person name="Kang I.K."/>
            <person name="Jung H.Y."/>
        </authorList>
    </citation>
    <scope>NUCLEOTIDE SEQUENCE [LARGE SCALE GENOMIC DNA]</scope>
    <source>
        <strain evidence="6 7">S7-3-11</strain>
    </source>
</reference>
<proteinExistence type="predicted"/>
<protein>
    <recommendedName>
        <fullName evidence="5">DNA mismatch repair proteins mutS family domain-containing protein</fullName>
    </recommendedName>
</protein>
<dbReference type="InterPro" id="IPR045076">
    <property type="entry name" value="MutS"/>
</dbReference>
<keyword evidence="2" id="KW-0067">ATP-binding</keyword>
<evidence type="ECO:0000256" key="3">
    <source>
        <dbReference type="ARBA" id="ARBA00023125"/>
    </source>
</evidence>
<sequence>MWTSTSERLAALDAEWRQPTARFRNFPLIARYHAAVPAEPAYHRLDQQTWTDLNGDELFTLLDGTVSRVGQQCLYHRLRSPLDDATALREFDEAAGFFAARPTERGRVQLALSRLTSTAAYYLADLLAGEPLPELPWAAAAPALVLLLLATVVGGFWAPALWLLTGGQLLVHTVLHIWSRARVVAGVRPMLQLGSLYRTGLDLSRLGLPLPALSGLAAPLGRLGSLVKKVAFLQFEGQLQSDLAALPWLILEYIKIVLLLDFIVYHRCRRDVEQHADAIRAVYEAVGYADCAVAVSGFRARFLHCVPVFTTEETGLHLTAAYNPLVPGCVPNDLVVTEASVLLTGSNMSGKTTFMRTIGLNTLLAQTIATCPAAAYAAPFRRVVSSINLADNLPEGKSYYFAEAEAVLGFIQQAETGGYLFILDELFKGTNTVERIAATQAVLAHLQAHSLVVASTHDGELGALLAPAFTEYHFSETVTETDWYFDYQLKPGPLTTRNAIRLLARAGYPASIVQQALALSRTLDAAG</sequence>
<gene>
    <name evidence="6" type="ORF">AAFH49_06395</name>
</gene>
<name>A0ABU9LUQ8_9BACT</name>
<dbReference type="SUPFAM" id="SSF52540">
    <property type="entry name" value="P-loop containing nucleoside triphosphate hydrolases"/>
    <property type="match status" value="1"/>
</dbReference>
<keyword evidence="4" id="KW-1133">Transmembrane helix</keyword>
<dbReference type="InterPro" id="IPR036187">
    <property type="entry name" value="DNA_mismatch_repair_MutS_sf"/>
</dbReference>
<keyword evidence="4" id="KW-0472">Membrane</keyword>
<dbReference type="EMBL" id="JBCEVZ010000010">
    <property type="protein sequence ID" value="MEL5993831.1"/>
    <property type="molecule type" value="Genomic_DNA"/>
</dbReference>
<evidence type="ECO:0000313" key="6">
    <source>
        <dbReference type="EMBL" id="MEL5993831.1"/>
    </source>
</evidence>
<evidence type="ECO:0000256" key="2">
    <source>
        <dbReference type="ARBA" id="ARBA00022840"/>
    </source>
</evidence>
<dbReference type="SUPFAM" id="SSF48334">
    <property type="entry name" value="DNA repair protein MutS, domain III"/>
    <property type="match status" value="1"/>
</dbReference>
<evidence type="ECO:0000259" key="5">
    <source>
        <dbReference type="SMART" id="SM00534"/>
    </source>
</evidence>
<feature type="domain" description="DNA mismatch repair proteins mutS family" evidence="5">
    <location>
        <begin position="338"/>
        <end position="521"/>
    </location>
</feature>
<keyword evidence="1" id="KW-0547">Nucleotide-binding</keyword>